<organism evidence="7">
    <name type="scientific">marine metagenome</name>
    <dbReference type="NCBI Taxonomy" id="408172"/>
    <lineage>
        <taxon>unclassified sequences</taxon>
        <taxon>metagenomes</taxon>
        <taxon>ecological metagenomes</taxon>
    </lineage>
</organism>
<feature type="transmembrane region" description="Helical" evidence="6">
    <location>
        <begin position="191"/>
        <end position="209"/>
    </location>
</feature>
<name>A0A381PZP4_9ZZZZ</name>
<evidence type="ECO:0000256" key="2">
    <source>
        <dbReference type="ARBA" id="ARBA00022475"/>
    </source>
</evidence>
<evidence type="ECO:0000256" key="5">
    <source>
        <dbReference type="ARBA" id="ARBA00023136"/>
    </source>
</evidence>
<reference evidence="7" key="1">
    <citation type="submission" date="2018-05" db="EMBL/GenBank/DDBJ databases">
        <authorList>
            <person name="Lanie J.A."/>
            <person name="Ng W.-L."/>
            <person name="Kazmierczak K.M."/>
            <person name="Andrzejewski T.M."/>
            <person name="Davidsen T.M."/>
            <person name="Wayne K.J."/>
            <person name="Tettelin H."/>
            <person name="Glass J.I."/>
            <person name="Rusch D."/>
            <person name="Podicherti R."/>
            <person name="Tsui H.-C.T."/>
            <person name="Winkler M.E."/>
        </authorList>
    </citation>
    <scope>NUCLEOTIDE SEQUENCE</scope>
</reference>
<dbReference type="NCBIfam" id="TIGR00908">
    <property type="entry name" value="2A0305"/>
    <property type="match status" value="1"/>
</dbReference>
<dbReference type="GO" id="GO:0022857">
    <property type="term" value="F:transmembrane transporter activity"/>
    <property type="evidence" value="ECO:0007669"/>
    <property type="project" value="InterPro"/>
</dbReference>
<keyword evidence="5 6" id="KW-0472">Membrane</keyword>
<dbReference type="EMBL" id="UINC01001123">
    <property type="protein sequence ID" value="SUZ71469.1"/>
    <property type="molecule type" value="Genomic_DNA"/>
</dbReference>
<evidence type="ECO:0000256" key="3">
    <source>
        <dbReference type="ARBA" id="ARBA00022692"/>
    </source>
</evidence>
<keyword evidence="2" id="KW-1003">Cell membrane</keyword>
<evidence type="ECO:0008006" key="8">
    <source>
        <dbReference type="Google" id="ProtNLM"/>
    </source>
</evidence>
<dbReference type="InterPro" id="IPR004757">
    <property type="entry name" value="EtNH_permease"/>
</dbReference>
<feature type="transmembrane region" description="Helical" evidence="6">
    <location>
        <begin position="51"/>
        <end position="76"/>
    </location>
</feature>
<evidence type="ECO:0000313" key="7">
    <source>
        <dbReference type="EMBL" id="SUZ71469.1"/>
    </source>
</evidence>
<proteinExistence type="predicted"/>
<gene>
    <name evidence="7" type="ORF">METZ01_LOCUS24323</name>
</gene>
<feature type="transmembrane region" description="Helical" evidence="6">
    <location>
        <begin position="283"/>
        <end position="312"/>
    </location>
</feature>
<feature type="transmembrane region" description="Helical" evidence="6">
    <location>
        <begin position="21"/>
        <end position="39"/>
    </location>
</feature>
<comment type="subcellular location">
    <subcellularLocation>
        <location evidence="1">Cell membrane</location>
        <topology evidence="1">Multi-pass membrane protein</topology>
    </subcellularLocation>
</comment>
<sequence>MSELEQIEKQTHTLKRTLGPIMIWGLGVGYVVSGEYFGWNLGLAHGGPLGMLAATLLVTIMYVAFVMSYAEVACALPRAGGVFIYANRAYGPTAGFAAGVSQLIEFLFAPPAIALAIGAYLQTYTAAVPAWGFAVIAYFIFTGLNIWGVRQSALFELVVTVLAVGGLLLFAGTTLPHFSWAYFAQDPLPNGWSGIIAALPFAIWFYLAIEGIANVAEETREPQRDISRGFISAMATLVFLALLVFFSAIGVRGWEAIVFDAAGNQSDTPLPLALGYLTGREGIIYHGVVVLGLFGLVASFHGILLIAGRATFEFGRTGYLPAIFGRTLPHRQSPAAALILNMLIAFGALATGQTGELITMAAFGALALYMFSMASLFRLRKTEPDLPRPYVTPLYPYLPVVALFLSAVCFSAMLFTNPGIGFSFIAIMTGSILAFRLFGFHEKTQPR</sequence>
<feature type="transmembrane region" description="Helical" evidence="6">
    <location>
        <begin position="333"/>
        <end position="351"/>
    </location>
</feature>
<feature type="transmembrane region" description="Helical" evidence="6">
    <location>
        <begin position="127"/>
        <end position="147"/>
    </location>
</feature>
<keyword evidence="4 6" id="KW-1133">Transmembrane helix</keyword>
<evidence type="ECO:0000256" key="6">
    <source>
        <dbReference type="SAM" id="Phobius"/>
    </source>
</evidence>
<dbReference type="InterPro" id="IPR050367">
    <property type="entry name" value="APC_superfamily"/>
</dbReference>
<protein>
    <recommendedName>
        <fullName evidence="8">Ethanolamine permease</fullName>
    </recommendedName>
</protein>
<dbReference type="Gene3D" id="1.20.1740.10">
    <property type="entry name" value="Amino acid/polyamine transporter I"/>
    <property type="match status" value="1"/>
</dbReference>
<evidence type="ECO:0000256" key="4">
    <source>
        <dbReference type="ARBA" id="ARBA00022989"/>
    </source>
</evidence>
<feature type="transmembrane region" description="Helical" evidence="6">
    <location>
        <begin position="154"/>
        <end position="171"/>
    </location>
</feature>
<dbReference type="Pfam" id="PF13520">
    <property type="entry name" value="AA_permease_2"/>
    <property type="match status" value="1"/>
</dbReference>
<evidence type="ECO:0000256" key="1">
    <source>
        <dbReference type="ARBA" id="ARBA00004651"/>
    </source>
</evidence>
<dbReference type="InterPro" id="IPR002293">
    <property type="entry name" value="AA/rel_permease1"/>
</dbReference>
<dbReference type="GO" id="GO:0005886">
    <property type="term" value="C:plasma membrane"/>
    <property type="evidence" value="ECO:0007669"/>
    <property type="project" value="UniProtKB-SubCell"/>
</dbReference>
<feature type="transmembrane region" description="Helical" evidence="6">
    <location>
        <begin position="230"/>
        <end position="251"/>
    </location>
</feature>
<accession>A0A381PZP4</accession>
<keyword evidence="3 6" id="KW-0812">Transmembrane</keyword>
<dbReference type="PIRSF" id="PIRSF006060">
    <property type="entry name" value="AA_transporter"/>
    <property type="match status" value="1"/>
</dbReference>
<feature type="transmembrane region" description="Helical" evidence="6">
    <location>
        <begin position="397"/>
        <end position="415"/>
    </location>
</feature>
<dbReference type="PANTHER" id="PTHR42770:SF7">
    <property type="entry name" value="MEMBRANE PROTEIN"/>
    <property type="match status" value="1"/>
</dbReference>
<feature type="transmembrane region" description="Helical" evidence="6">
    <location>
        <begin position="421"/>
        <end position="439"/>
    </location>
</feature>
<dbReference type="AlphaFoldDB" id="A0A381PZP4"/>
<feature type="transmembrane region" description="Helical" evidence="6">
    <location>
        <begin position="96"/>
        <end position="121"/>
    </location>
</feature>
<dbReference type="PANTHER" id="PTHR42770">
    <property type="entry name" value="AMINO ACID TRANSPORTER-RELATED"/>
    <property type="match status" value="1"/>
</dbReference>
<feature type="transmembrane region" description="Helical" evidence="6">
    <location>
        <begin position="357"/>
        <end position="377"/>
    </location>
</feature>